<feature type="compositionally biased region" description="Basic and acidic residues" evidence="1">
    <location>
        <begin position="89"/>
        <end position="112"/>
    </location>
</feature>
<dbReference type="PANTHER" id="PTHR34660:SF3">
    <property type="entry name" value="RRM DOMAIN-CONTAINING PROTEIN"/>
    <property type="match status" value="1"/>
</dbReference>
<evidence type="ECO:0000256" key="1">
    <source>
        <dbReference type="SAM" id="MobiDB-lite"/>
    </source>
</evidence>
<gene>
    <name evidence="2" type="ORF">HYC85_019612</name>
</gene>
<evidence type="ECO:0000313" key="3">
    <source>
        <dbReference type="Proteomes" id="UP000593564"/>
    </source>
</evidence>
<dbReference type="PANTHER" id="PTHR34660">
    <property type="entry name" value="MYB-LIKE PROTEIN X"/>
    <property type="match status" value="1"/>
</dbReference>
<feature type="compositionally biased region" description="Basic and acidic residues" evidence="1">
    <location>
        <begin position="194"/>
        <end position="205"/>
    </location>
</feature>
<proteinExistence type="predicted"/>
<reference evidence="3" key="1">
    <citation type="journal article" date="2020" name="Nat. Commun.">
        <title>Genome assembly of wild tea tree DASZ reveals pedigree and selection history of tea varieties.</title>
        <authorList>
            <person name="Zhang W."/>
            <person name="Zhang Y."/>
            <person name="Qiu H."/>
            <person name="Guo Y."/>
            <person name="Wan H."/>
            <person name="Zhang X."/>
            <person name="Scossa F."/>
            <person name="Alseekh S."/>
            <person name="Zhang Q."/>
            <person name="Wang P."/>
            <person name="Xu L."/>
            <person name="Schmidt M.H."/>
            <person name="Jia X."/>
            <person name="Li D."/>
            <person name="Zhu A."/>
            <person name="Guo F."/>
            <person name="Chen W."/>
            <person name="Ni D."/>
            <person name="Usadel B."/>
            <person name="Fernie A.R."/>
            <person name="Wen W."/>
        </authorList>
    </citation>
    <scope>NUCLEOTIDE SEQUENCE [LARGE SCALE GENOMIC DNA]</scope>
    <source>
        <strain evidence="3">cv. G240</strain>
    </source>
</reference>
<feature type="compositionally biased region" description="Basic and acidic residues" evidence="1">
    <location>
        <begin position="262"/>
        <end position="295"/>
    </location>
</feature>
<dbReference type="AlphaFoldDB" id="A0A7J7GMN6"/>
<evidence type="ECO:0000313" key="2">
    <source>
        <dbReference type="EMBL" id="KAF5941970.1"/>
    </source>
</evidence>
<feature type="compositionally biased region" description="Polar residues" evidence="1">
    <location>
        <begin position="407"/>
        <end position="421"/>
    </location>
</feature>
<feature type="compositionally biased region" description="Basic residues" evidence="1">
    <location>
        <begin position="45"/>
        <end position="63"/>
    </location>
</feature>
<protein>
    <submittedName>
        <fullName evidence="2">Uncharacterized protein</fullName>
    </submittedName>
</protein>
<name>A0A7J7GMN6_CAMSI</name>
<feature type="compositionally biased region" description="Basic and acidic residues" evidence="1">
    <location>
        <begin position="213"/>
        <end position="229"/>
    </location>
</feature>
<dbReference type="Proteomes" id="UP000593564">
    <property type="component" value="Unassembled WGS sequence"/>
</dbReference>
<feature type="region of interest" description="Disordered" evidence="1">
    <location>
        <begin position="36"/>
        <end position="156"/>
    </location>
</feature>
<keyword evidence="3" id="KW-1185">Reference proteome</keyword>
<reference evidence="2 3" key="2">
    <citation type="submission" date="2020-07" db="EMBL/GenBank/DDBJ databases">
        <title>Genome assembly of wild tea tree DASZ reveals pedigree and selection history of tea varieties.</title>
        <authorList>
            <person name="Zhang W."/>
        </authorList>
    </citation>
    <scope>NUCLEOTIDE SEQUENCE [LARGE SCALE GENOMIC DNA]</scope>
    <source>
        <strain evidence="3">cv. G240</strain>
        <tissue evidence="2">Leaf</tissue>
    </source>
</reference>
<feature type="compositionally biased region" description="Basic and acidic residues" evidence="1">
    <location>
        <begin position="123"/>
        <end position="152"/>
    </location>
</feature>
<comment type="caution">
    <text evidence="2">The sequence shown here is derived from an EMBL/GenBank/DDBJ whole genome shotgun (WGS) entry which is preliminary data.</text>
</comment>
<accession>A0A7J7GMN6</accession>
<feature type="compositionally biased region" description="Basic and acidic residues" evidence="1">
    <location>
        <begin position="302"/>
        <end position="336"/>
    </location>
</feature>
<feature type="region of interest" description="Disordered" evidence="1">
    <location>
        <begin position="177"/>
        <end position="465"/>
    </location>
</feature>
<organism evidence="2 3">
    <name type="scientific">Camellia sinensis</name>
    <name type="common">Tea plant</name>
    <name type="synonym">Thea sinensis</name>
    <dbReference type="NCBI Taxonomy" id="4442"/>
    <lineage>
        <taxon>Eukaryota</taxon>
        <taxon>Viridiplantae</taxon>
        <taxon>Streptophyta</taxon>
        <taxon>Embryophyta</taxon>
        <taxon>Tracheophyta</taxon>
        <taxon>Spermatophyta</taxon>
        <taxon>Magnoliopsida</taxon>
        <taxon>eudicotyledons</taxon>
        <taxon>Gunneridae</taxon>
        <taxon>Pentapetalae</taxon>
        <taxon>asterids</taxon>
        <taxon>Ericales</taxon>
        <taxon>Theaceae</taxon>
        <taxon>Camellia</taxon>
    </lineage>
</organism>
<sequence length="535" mass="61113">MSRCFSFPPPGYEKKARTDDTDLLKKLILYYFSEHVSRRSTEKKSIRRKRRTRRGVKAKRKGRKIEVMEKIEKRKTGRKNTGTKGRIRTRQDKDKDKDKEKDKSSTTEDKRIAGQYESSNGEKIVHKEREWDKSKSSISNEKKHGQSGEKPIRNNFLSAEAGDFKFVQEFGRRIRDEEKGTGSQLVQRLPGTEQKNDEWTDRVAVRDTGIPVEGKEKKKEKRIDNRKIDGQGIGGEARSSGSTVVQNLAGMVQNRVEGMPRPLEKNVERRMEEKEKSKEREGGEKRGDKRKDKDREKKRHGKDKDMENEKKKEEKVKEKSEHKNKDQDKSKERKQNDLLGTQSIKASHVAKDSDKNTGTTGNLKKRKEFEANGFLHETDVRPNKIPRPSPLPSTENGRKLEPCQTPIPFTSERQGPQNSLRVDNKEHKVNGVIEAQSLSLSKKSSSATTQADHIAQASTKPPHPDCKYLSQVLSVPKMEEWSDFDNQEWLFSSKGCSSEKPDVGSGGVTEMPSVWAEALQIESADILALPYVIPY</sequence>
<feature type="compositionally biased region" description="Low complexity" evidence="1">
    <location>
        <begin position="435"/>
        <end position="450"/>
    </location>
</feature>
<dbReference type="EMBL" id="JACBKZ010000009">
    <property type="protein sequence ID" value="KAF5941970.1"/>
    <property type="molecule type" value="Genomic_DNA"/>
</dbReference>
<feature type="compositionally biased region" description="Basic and acidic residues" evidence="1">
    <location>
        <begin position="64"/>
        <end position="74"/>
    </location>
</feature>